<dbReference type="GO" id="GO:0016757">
    <property type="term" value="F:glycosyltransferase activity"/>
    <property type="evidence" value="ECO:0007669"/>
    <property type="project" value="UniProtKB-KW"/>
</dbReference>
<dbReference type="Pfam" id="PF00535">
    <property type="entry name" value="Glycos_transf_2"/>
    <property type="match status" value="1"/>
</dbReference>
<proteinExistence type="inferred from homology"/>
<dbReference type="PANTHER" id="PTHR43179">
    <property type="entry name" value="RHAMNOSYLTRANSFERASE WBBL"/>
    <property type="match status" value="1"/>
</dbReference>
<dbReference type="OrthoDB" id="7665907at2"/>
<dbReference type="STRING" id="246195.DNO_0339"/>
<dbReference type="Gene3D" id="3.90.550.10">
    <property type="entry name" value="Spore Coat Polysaccharide Biosynthesis Protein SpsA, Chain A"/>
    <property type="match status" value="1"/>
</dbReference>
<dbReference type="KEGG" id="dno:DNO_0339"/>
<dbReference type="HOGENOM" id="CLU_023845_2_1_6"/>
<comment type="similarity">
    <text evidence="1">Belongs to the glycosyltransferase 2 family.</text>
</comment>
<reference evidence="5 6" key="1">
    <citation type="journal article" date="2007" name="Nat. Biotechnol.">
        <title>Genome sequence and identification of candidate vaccine antigens from the animal pathogen Dichelobacter nodosus.</title>
        <authorList>
            <person name="Myers G.S."/>
            <person name="Parker D."/>
            <person name="Al-Hasani K."/>
            <person name="Kennan R.M."/>
            <person name="Seemann T."/>
            <person name="Ren Q."/>
            <person name="Badger J.H."/>
            <person name="Selengut J.D."/>
            <person name="Deboy R.T."/>
            <person name="Tettelin H."/>
            <person name="Boyce J.D."/>
            <person name="McCarl V.P."/>
            <person name="Han X."/>
            <person name="Nelson W.C."/>
            <person name="Madupu R."/>
            <person name="Mohamoud Y."/>
            <person name="Holley T."/>
            <person name="Fedorova N."/>
            <person name="Khouri H."/>
            <person name="Bottomley S.P."/>
            <person name="Whittington R.J."/>
            <person name="Adler B."/>
            <person name="Songer J.G."/>
            <person name="Rood J.I."/>
            <person name="Paulsen I.T."/>
        </authorList>
    </citation>
    <scope>NUCLEOTIDE SEQUENCE [LARGE SCALE GENOMIC DNA]</scope>
    <source>
        <strain evidence="5 6">VCS1703A</strain>
    </source>
</reference>
<evidence type="ECO:0000313" key="5">
    <source>
        <dbReference type="EMBL" id="ABQ13330.1"/>
    </source>
</evidence>
<gene>
    <name evidence="5" type="ordered locus">DNO_0339</name>
</gene>
<organism evidence="5 6">
    <name type="scientific">Dichelobacter nodosus (strain VCS1703A)</name>
    <dbReference type="NCBI Taxonomy" id="246195"/>
    <lineage>
        <taxon>Bacteria</taxon>
        <taxon>Pseudomonadati</taxon>
        <taxon>Pseudomonadota</taxon>
        <taxon>Gammaproteobacteria</taxon>
        <taxon>Cardiobacteriales</taxon>
        <taxon>Cardiobacteriaceae</taxon>
        <taxon>Dichelobacter</taxon>
    </lineage>
</organism>
<keyword evidence="2" id="KW-0328">Glycosyltransferase</keyword>
<accession>A5EW35</accession>
<dbReference type="CAZy" id="GT2">
    <property type="family name" value="Glycosyltransferase Family 2"/>
</dbReference>
<evidence type="ECO:0000256" key="3">
    <source>
        <dbReference type="ARBA" id="ARBA00022679"/>
    </source>
</evidence>
<evidence type="ECO:0000256" key="1">
    <source>
        <dbReference type="ARBA" id="ARBA00006739"/>
    </source>
</evidence>
<keyword evidence="3 5" id="KW-0808">Transferase</keyword>
<keyword evidence="6" id="KW-1185">Reference proteome</keyword>
<sequence length="321" mass="36344">MSLTAVIVTYNRLAALQNTVRRTLAEAVDAVVVVNNASTDGTKAWLDEFAAQEKRLIVVHLASNQGGAGGFAQGIRVGLAQTNSDWLVLYDDDAYPKAGAFNAFSALDKNFDAAAAAVYQPDGAICEMNRPSFNPFWHAEKFKAVVRQMMRFQNPRQAFHITDQQYRAEQAVKIDSSSFVGLFMQRSWAEKMPTPDPRLFIYGDDILYTLNLTAAGGRHCFLPAVSFIHDTKTMAQSVQFYRPRWKSYFHYRNLMLIYRLAAGKWFYAVAALKIAQWSFSCLRHRQGWALMTIIWQASYAGITRNLSASPQEIIKRYQHLD</sequence>
<evidence type="ECO:0000256" key="2">
    <source>
        <dbReference type="ARBA" id="ARBA00022676"/>
    </source>
</evidence>
<dbReference type="EMBL" id="CP000513">
    <property type="protein sequence ID" value="ABQ13330.1"/>
    <property type="molecule type" value="Genomic_DNA"/>
</dbReference>
<dbReference type="Proteomes" id="UP000000248">
    <property type="component" value="Chromosome"/>
</dbReference>
<feature type="domain" description="Glycosyltransferase 2-like" evidence="4">
    <location>
        <begin position="5"/>
        <end position="134"/>
    </location>
</feature>
<dbReference type="InterPro" id="IPR029044">
    <property type="entry name" value="Nucleotide-diphossugar_trans"/>
</dbReference>
<dbReference type="RefSeq" id="WP_012030682.1">
    <property type="nucleotide sequence ID" value="NC_009446.1"/>
</dbReference>
<dbReference type="eggNOG" id="COG1216">
    <property type="taxonomic scope" value="Bacteria"/>
</dbReference>
<protein>
    <submittedName>
        <fullName evidence="5">Glycosyl transferase family protein</fullName>
    </submittedName>
</protein>
<evidence type="ECO:0000313" key="6">
    <source>
        <dbReference type="Proteomes" id="UP000000248"/>
    </source>
</evidence>
<dbReference type="AlphaFoldDB" id="A5EW35"/>
<dbReference type="PANTHER" id="PTHR43179:SF12">
    <property type="entry name" value="GALACTOFURANOSYLTRANSFERASE GLFT2"/>
    <property type="match status" value="1"/>
</dbReference>
<dbReference type="InterPro" id="IPR001173">
    <property type="entry name" value="Glyco_trans_2-like"/>
</dbReference>
<name>A5EW35_DICNV</name>
<evidence type="ECO:0000259" key="4">
    <source>
        <dbReference type="Pfam" id="PF00535"/>
    </source>
</evidence>
<dbReference type="SUPFAM" id="SSF53448">
    <property type="entry name" value="Nucleotide-diphospho-sugar transferases"/>
    <property type="match status" value="1"/>
</dbReference>